<evidence type="ECO:0000313" key="2">
    <source>
        <dbReference type="Proteomes" id="UP001497497"/>
    </source>
</evidence>
<reference evidence="1 2" key="1">
    <citation type="submission" date="2024-04" db="EMBL/GenBank/DDBJ databases">
        <authorList>
            <consortium name="Genoscope - CEA"/>
            <person name="William W."/>
        </authorList>
    </citation>
    <scope>NUCLEOTIDE SEQUENCE [LARGE SCALE GENOMIC DNA]</scope>
</reference>
<dbReference type="Proteomes" id="UP001497497">
    <property type="component" value="Unassembled WGS sequence"/>
</dbReference>
<protein>
    <recommendedName>
        <fullName evidence="3">EGF-like domain-containing protein</fullName>
    </recommendedName>
</protein>
<feature type="non-terminal residue" evidence="1">
    <location>
        <position position="1"/>
    </location>
</feature>
<evidence type="ECO:0008006" key="3">
    <source>
        <dbReference type="Google" id="ProtNLM"/>
    </source>
</evidence>
<comment type="caution">
    <text evidence="1">The sequence shown here is derived from an EMBL/GenBank/DDBJ whole genome shotgun (WGS) entry which is preliminary data.</text>
</comment>
<gene>
    <name evidence="1" type="ORF">GSLYS_00021468001</name>
</gene>
<dbReference type="AlphaFoldDB" id="A0AAV2IPL2"/>
<evidence type="ECO:0000313" key="1">
    <source>
        <dbReference type="EMBL" id="CAL1548151.1"/>
    </source>
</evidence>
<dbReference type="EMBL" id="CAXITT010001197">
    <property type="protein sequence ID" value="CAL1548151.1"/>
    <property type="molecule type" value="Genomic_DNA"/>
</dbReference>
<accession>A0AAV2IPL2</accession>
<proteinExistence type="predicted"/>
<sequence length="99" mass="10990">ASECPVGYFGKSCQYLCHCKNYVCQRDGRCTRGSICEDGWFALGCQYNDLAMGSEASDPLLTDNNDSSCYVPPENVISANLTEPFVYTWVRVVFTSYGT</sequence>
<keyword evidence="2" id="KW-1185">Reference proteome</keyword>
<organism evidence="1 2">
    <name type="scientific">Lymnaea stagnalis</name>
    <name type="common">Great pond snail</name>
    <name type="synonym">Helix stagnalis</name>
    <dbReference type="NCBI Taxonomy" id="6523"/>
    <lineage>
        <taxon>Eukaryota</taxon>
        <taxon>Metazoa</taxon>
        <taxon>Spiralia</taxon>
        <taxon>Lophotrochozoa</taxon>
        <taxon>Mollusca</taxon>
        <taxon>Gastropoda</taxon>
        <taxon>Heterobranchia</taxon>
        <taxon>Euthyneura</taxon>
        <taxon>Panpulmonata</taxon>
        <taxon>Hygrophila</taxon>
        <taxon>Lymnaeoidea</taxon>
        <taxon>Lymnaeidae</taxon>
        <taxon>Lymnaea</taxon>
    </lineage>
</organism>
<name>A0AAV2IPL2_LYMST</name>